<protein>
    <recommendedName>
        <fullName evidence="2">CWH43-like N-terminal domain-containing protein</fullName>
    </recommendedName>
</protein>
<keyword evidence="1" id="KW-0812">Transmembrane</keyword>
<dbReference type="AlphaFoldDB" id="G3KGV2"/>
<feature type="transmembrane region" description="Helical" evidence="1">
    <location>
        <begin position="160"/>
        <end position="183"/>
    </location>
</feature>
<dbReference type="EMBL" id="JN235987">
    <property type="protein sequence ID" value="AEN94409.1"/>
    <property type="molecule type" value="Genomic_DNA"/>
</dbReference>
<feature type="transmembrane region" description="Helical" evidence="1">
    <location>
        <begin position="55"/>
        <end position="75"/>
    </location>
</feature>
<keyword evidence="1" id="KW-0472">Membrane</keyword>
<reference evidence="3" key="1">
    <citation type="journal article" date="2011" name="Proc. Natl. Acad. Sci. U.S.A.">
        <title>A widespread class of reverse transcriptase-related cellular genes.</title>
        <authorList>
            <person name="Gladyshev E.A."/>
            <person name="Arkhipova I.R."/>
        </authorList>
    </citation>
    <scope>NUCLEOTIDE SEQUENCE</scope>
</reference>
<organism evidence="3">
    <name type="scientific">Adineta vaga</name>
    <name type="common">Rotifer</name>
    <name type="synonym">Callidina vaga</name>
    <dbReference type="NCBI Taxonomy" id="104782"/>
    <lineage>
        <taxon>Eukaryota</taxon>
        <taxon>Metazoa</taxon>
        <taxon>Spiralia</taxon>
        <taxon>Gnathifera</taxon>
        <taxon>Rotifera</taxon>
        <taxon>Eurotatoria</taxon>
        <taxon>Bdelloidea</taxon>
        <taxon>Adinetida</taxon>
        <taxon>Adinetidae</taxon>
        <taxon>Adineta</taxon>
    </lineage>
</organism>
<dbReference type="InterPro" id="IPR019402">
    <property type="entry name" value="CWH43_N"/>
</dbReference>
<keyword evidence="1" id="KW-1133">Transmembrane helix</keyword>
<evidence type="ECO:0000313" key="3">
    <source>
        <dbReference type="EMBL" id="AEN94409.1"/>
    </source>
</evidence>
<feature type="transmembrane region" description="Helical" evidence="1">
    <location>
        <begin position="189"/>
        <end position="209"/>
    </location>
</feature>
<feature type="domain" description="CWH43-like N-terminal" evidence="2">
    <location>
        <begin position="12"/>
        <end position="193"/>
    </location>
</feature>
<evidence type="ECO:0000259" key="2">
    <source>
        <dbReference type="Pfam" id="PF10277"/>
    </source>
</evidence>
<feature type="transmembrane region" description="Helical" evidence="1">
    <location>
        <begin position="12"/>
        <end position="35"/>
    </location>
</feature>
<dbReference type="Pfam" id="PF10277">
    <property type="entry name" value="Frag1"/>
    <property type="match status" value="1"/>
</dbReference>
<evidence type="ECO:0000256" key="1">
    <source>
        <dbReference type="SAM" id="Phobius"/>
    </source>
</evidence>
<sequence length="229" mass="26609">MPRSITMMWFGALVVCPFTAIITFIVTLFVCNGVQNSVSPQEKYPFISELGTNRAYYYFASGFIMLLPQVLLILIGRLQFLLQSQRIIRCTIIYIIHAFGFMACPFLLIMAIANVNDHPLAHDIGVNGLFLLIVTYCFLHTGLEFYLFSYRLKAPQHSNIIWPVWFLICSILVLIFFIIWKSYNLSIPQYFAAAMPFLYFLGFVPQFWIQARKIKLNQFVDMFTDFKLT</sequence>
<feature type="transmembrane region" description="Helical" evidence="1">
    <location>
        <begin position="124"/>
        <end position="148"/>
    </location>
</feature>
<accession>G3KGV2</accession>
<name>G3KGV2_ADIVA</name>
<proteinExistence type="predicted"/>
<feature type="transmembrane region" description="Helical" evidence="1">
    <location>
        <begin position="87"/>
        <end position="112"/>
    </location>
</feature>